<name>A0A9W4DXZ5_9ACTN</name>
<keyword evidence="2" id="KW-1185">Reference proteome</keyword>
<dbReference type="Proteomes" id="UP001152519">
    <property type="component" value="Unassembled WGS sequence"/>
</dbReference>
<evidence type="ECO:0000313" key="1">
    <source>
        <dbReference type="EMBL" id="CAG6398211.1"/>
    </source>
</evidence>
<evidence type="ECO:0000313" key="2">
    <source>
        <dbReference type="Proteomes" id="UP001152519"/>
    </source>
</evidence>
<comment type="caution">
    <text evidence="1">The sequence shown here is derived from an EMBL/GenBank/DDBJ whole genome shotgun (WGS) entry which is preliminary data.</text>
</comment>
<dbReference type="AlphaFoldDB" id="A0A9W4DXZ5"/>
<proteinExistence type="predicted"/>
<sequence length="23" mass="2785">MPYLLKFFTYKYIIPLKPDPSLP</sequence>
<gene>
    <name evidence="1" type="ORF">SCOCK_660029</name>
</gene>
<accession>A0A9W4DXZ5</accession>
<dbReference type="EMBL" id="CAJSLV010000099">
    <property type="protein sequence ID" value="CAG6398211.1"/>
    <property type="molecule type" value="Genomic_DNA"/>
</dbReference>
<protein>
    <submittedName>
        <fullName evidence="1">Uncharacterized protein</fullName>
    </submittedName>
</protein>
<organism evidence="1 2">
    <name type="scientific">Actinacidiphila cocklensis</name>
    <dbReference type="NCBI Taxonomy" id="887465"/>
    <lineage>
        <taxon>Bacteria</taxon>
        <taxon>Bacillati</taxon>
        <taxon>Actinomycetota</taxon>
        <taxon>Actinomycetes</taxon>
        <taxon>Kitasatosporales</taxon>
        <taxon>Streptomycetaceae</taxon>
        <taxon>Actinacidiphila</taxon>
    </lineage>
</organism>
<reference evidence="1" key="1">
    <citation type="submission" date="2021-05" db="EMBL/GenBank/DDBJ databases">
        <authorList>
            <person name="Arsene-Ploetze F."/>
        </authorList>
    </citation>
    <scope>NUCLEOTIDE SEQUENCE</scope>
    <source>
        <strain evidence="1">DSM 42138</strain>
    </source>
</reference>